<dbReference type="InterPro" id="IPR015837">
    <property type="entry name" value="UCP026622_CAAX_protease"/>
</dbReference>
<name>A0A6G4XNI5_9ACTN</name>
<keyword evidence="2" id="KW-0812">Transmembrane</keyword>
<accession>A0A6G4XNI5</accession>
<feature type="transmembrane region" description="Helical" evidence="2">
    <location>
        <begin position="89"/>
        <end position="107"/>
    </location>
</feature>
<dbReference type="Proteomes" id="UP000481109">
    <property type="component" value="Unassembled WGS sequence"/>
</dbReference>
<dbReference type="GO" id="GO:0008237">
    <property type="term" value="F:metallopeptidase activity"/>
    <property type="evidence" value="ECO:0007669"/>
    <property type="project" value="UniProtKB-KW"/>
</dbReference>
<organism evidence="4 5">
    <name type="scientific">Streptomyces mesophilus</name>
    <dbReference type="NCBI Taxonomy" id="1775132"/>
    <lineage>
        <taxon>Bacteria</taxon>
        <taxon>Bacillati</taxon>
        <taxon>Actinomycetota</taxon>
        <taxon>Actinomycetes</taxon>
        <taxon>Kitasatosporales</taxon>
        <taxon>Streptomycetaceae</taxon>
        <taxon>Streptomyces</taxon>
    </lineage>
</organism>
<keyword evidence="5" id="KW-1185">Reference proteome</keyword>
<keyword evidence="4" id="KW-0482">Metalloprotease</keyword>
<reference evidence="4 5" key="1">
    <citation type="submission" date="2020-02" db="EMBL/GenBank/DDBJ databases">
        <title>Whole-genome analyses of novel actinobacteria.</title>
        <authorList>
            <person name="Sahin N."/>
            <person name="Tokatli A."/>
        </authorList>
    </citation>
    <scope>NUCLEOTIDE SEQUENCE [LARGE SCALE GENOMIC DNA]</scope>
    <source>
        <strain evidence="4 5">YC504</strain>
    </source>
</reference>
<dbReference type="GO" id="GO:0004175">
    <property type="term" value="F:endopeptidase activity"/>
    <property type="evidence" value="ECO:0007669"/>
    <property type="project" value="UniProtKB-ARBA"/>
</dbReference>
<dbReference type="GO" id="GO:0080120">
    <property type="term" value="P:CAAX-box protein maturation"/>
    <property type="evidence" value="ECO:0007669"/>
    <property type="project" value="UniProtKB-ARBA"/>
</dbReference>
<keyword evidence="4" id="KW-0378">Hydrolase</keyword>
<dbReference type="AlphaFoldDB" id="A0A6G4XNI5"/>
<evidence type="ECO:0000256" key="2">
    <source>
        <dbReference type="SAM" id="Phobius"/>
    </source>
</evidence>
<dbReference type="EMBL" id="JAAKZW010000135">
    <property type="protein sequence ID" value="NGO79149.1"/>
    <property type="molecule type" value="Genomic_DNA"/>
</dbReference>
<dbReference type="GO" id="GO:0006508">
    <property type="term" value="P:proteolysis"/>
    <property type="evidence" value="ECO:0007669"/>
    <property type="project" value="UniProtKB-KW"/>
</dbReference>
<dbReference type="InterPro" id="IPR003675">
    <property type="entry name" value="Rce1/LyrA-like_dom"/>
</dbReference>
<evidence type="ECO:0000313" key="5">
    <source>
        <dbReference type="Proteomes" id="UP000481109"/>
    </source>
</evidence>
<gene>
    <name evidence="4" type="ORF">G6045_26355</name>
</gene>
<feature type="transmembrane region" description="Helical" evidence="2">
    <location>
        <begin position="229"/>
        <end position="250"/>
    </location>
</feature>
<feature type="transmembrane region" description="Helical" evidence="2">
    <location>
        <begin position="49"/>
        <end position="68"/>
    </location>
</feature>
<keyword evidence="2" id="KW-0472">Membrane</keyword>
<evidence type="ECO:0000256" key="1">
    <source>
        <dbReference type="SAM" id="MobiDB-lite"/>
    </source>
</evidence>
<feature type="transmembrane region" description="Helical" evidence="2">
    <location>
        <begin position="23"/>
        <end position="43"/>
    </location>
</feature>
<keyword evidence="2" id="KW-1133">Transmembrane helix</keyword>
<feature type="domain" description="CAAX prenyl protease 2/Lysostaphin resistance protein A-like" evidence="3">
    <location>
        <begin position="131"/>
        <end position="242"/>
    </location>
</feature>
<proteinExistence type="predicted"/>
<keyword evidence="4" id="KW-0645">Protease</keyword>
<dbReference type="Pfam" id="PF02517">
    <property type="entry name" value="Rce1-like"/>
    <property type="match status" value="1"/>
</dbReference>
<comment type="caution">
    <text evidence="4">The sequence shown here is derived from an EMBL/GenBank/DDBJ whole genome shotgun (WGS) entry which is preliminary data.</text>
</comment>
<dbReference type="PIRSF" id="PIRSF026622">
    <property type="entry name" value="Proteas_026622"/>
    <property type="match status" value="1"/>
</dbReference>
<feature type="transmembrane region" description="Helical" evidence="2">
    <location>
        <begin position="198"/>
        <end position="222"/>
    </location>
</feature>
<evidence type="ECO:0000313" key="4">
    <source>
        <dbReference type="EMBL" id="NGO79149.1"/>
    </source>
</evidence>
<evidence type="ECO:0000259" key="3">
    <source>
        <dbReference type="Pfam" id="PF02517"/>
    </source>
</evidence>
<sequence length="251" mass="26665">MWGGRTSVPYGPQPRRRSLRRPVPTSTAVAAVLVVLLLTNVAAHQWSQPWTLLLSLAATGVLLALMYWSGGQWSEVGLARDTLARGLRWALALIGLVALVYLAGALLPFTRQFFTDQRTGGASGGEVAVRVLLTVPLGTVLLEEVAFRGVLYGLILRSRGPLAATLISSGLFGVWHILPSLGLADAKPALGSAFGDTLLGMILIDAGAVLFTAAAGCLFCELRRRSTSLLAPMGLHWATNALGHLFGFLLR</sequence>
<feature type="region of interest" description="Disordered" evidence="1">
    <location>
        <begin position="1"/>
        <end position="22"/>
    </location>
</feature>
<protein>
    <submittedName>
        <fullName evidence="4">CPBP family intramembrane metalloprotease</fullName>
    </submittedName>
</protein>
<feature type="transmembrane region" description="Helical" evidence="2">
    <location>
        <begin position="159"/>
        <end position="178"/>
    </location>
</feature>